<dbReference type="PRINTS" id="PR00509">
    <property type="entry name" value="PGMPMM"/>
</dbReference>
<feature type="active site" description="Phosphoserine intermediate" evidence="6">
    <location>
        <position position="107"/>
    </location>
</feature>
<dbReference type="HAMAP" id="MF_01554_B">
    <property type="entry name" value="GlmM_B"/>
    <property type="match status" value="1"/>
</dbReference>
<evidence type="ECO:0000313" key="13">
    <source>
        <dbReference type="EMBL" id="AQN78951.1"/>
    </source>
</evidence>
<feature type="binding site" evidence="6">
    <location>
        <position position="249"/>
    </location>
    <ligand>
        <name>Mg(2+)</name>
        <dbReference type="ChEBI" id="CHEBI:18420"/>
    </ligand>
</feature>
<feature type="binding site" description="via phosphate group" evidence="6">
    <location>
        <position position="107"/>
    </location>
    <ligand>
        <name>Mg(2+)</name>
        <dbReference type="ChEBI" id="CHEBI:18420"/>
    </ligand>
</feature>
<feature type="domain" description="Alpha-D-phosphohexomutase alpha/beta/alpha" evidence="12">
    <location>
        <begin position="264"/>
        <end position="373"/>
    </location>
</feature>
<keyword evidence="3 6" id="KW-0479">Metal-binding</keyword>
<name>A0ABM6HSG5_9LACO</name>
<dbReference type="SUPFAM" id="SSF53738">
    <property type="entry name" value="Phosphoglucomutase, first 3 domains"/>
    <property type="match status" value="3"/>
</dbReference>
<feature type="domain" description="Alpha-D-phosphohexomutase alpha/beta/alpha" evidence="10">
    <location>
        <begin position="7"/>
        <end position="139"/>
    </location>
</feature>
<dbReference type="InterPro" id="IPR005845">
    <property type="entry name" value="A-D-PHexomutase_a/b/a-II"/>
</dbReference>
<dbReference type="InterPro" id="IPR050060">
    <property type="entry name" value="Phosphoglucosamine_mutase"/>
</dbReference>
<dbReference type="EC" id="5.4.2.10" evidence="6 8"/>
<comment type="cofactor">
    <cofactor evidence="6">
        <name>Mg(2+)</name>
        <dbReference type="ChEBI" id="CHEBI:18420"/>
    </cofactor>
    <text evidence="6">Binds 1 Mg(2+) ion per subunit.</text>
</comment>
<dbReference type="InterPro" id="IPR016055">
    <property type="entry name" value="A-D-PHexomutase_a/b/a-I/II/III"/>
</dbReference>
<feature type="binding site" evidence="6">
    <location>
        <position position="251"/>
    </location>
    <ligand>
        <name>Mg(2+)</name>
        <dbReference type="ChEBI" id="CHEBI:18420"/>
    </ligand>
</feature>
<keyword evidence="2 6" id="KW-0597">Phosphoprotein</keyword>
<dbReference type="Pfam" id="PF02878">
    <property type="entry name" value="PGM_PMM_I"/>
    <property type="match status" value="1"/>
</dbReference>
<dbReference type="InterPro" id="IPR016066">
    <property type="entry name" value="A-D-PHexomutase_CS"/>
</dbReference>
<dbReference type="Pfam" id="PF02879">
    <property type="entry name" value="PGM_PMM_II"/>
    <property type="match status" value="1"/>
</dbReference>
<feature type="domain" description="Alpha-D-phosphohexomutase C-terminal" evidence="9">
    <location>
        <begin position="380"/>
        <end position="446"/>
    </location>
</feature>
<organism evidence="13 14">
    <name type="scientific">Leuconostoc garlicum</name>
    <dbReference type="NCBI Taxonomy" id="255248"/>
    <lineage>
        <taxon>Bacteria</taxon>
        <taxon>Bacillati</taxon>
        <taxon>Bacillota</taxon>
        <taxon>Bacilli</taxon>
        <taxon>Lactobacillales</taxon>
        <taxon>Lactobacillaceae</taxon>
        <taxon>Leuconostoc</taxon>
    </lineage>
</organism>
<evidence type="ECO:0000256" key="6">
    <source>
        <dbReference type="HAMAP-Rule" id="MF_01554"/>
    </source>
</evidence>
<dbReference type="InterPro" id="IPR005841">
    <property type="entry name" value="Alpha-D-phosphohexomutase_SF"/>
</dbReference>
<feature type="modified residue" description="Phosphoserine" evidence="6">
    <location>
        <position position="107"/>
    </location>
</feature>
<dbReference type="Gene3D" id="3.30.310.50">
    <property type="entry name" value="Alpha-D-phosphohexomutase, C-terminal domain"/>
    <property type="match status" value="1"/>
</dbReference>
<sequence>MSEIKLKYFGTDGVRGIANDTLTPELAFRLGRAGGAILTRHAQDDKKPVVIVGRDTRISGEMLQQAIIAGFLSVGIDVLRLGVITTPAVAFLVQNLEADAGVQITASHNPAADNGIKFFGNDGFKLSDELEFEIEQLLDSPVDDLPRPSAAGLGVVNNYPEGALKYLSFLQKTIPTDLEGMRIALDGANGATSGLLAHLFADLNADFVMMGTQPNGLNINDGVGSTHPEALAAFVTENDVQVGLAFDGDGDRLIAVDENGEIVDGDKIMYITGKFMDAQGRLKHHTVVSTVMSNIGFYKALSEHGMTSVKTAVGDRYVMAEMLASGYNLGGEQSGHIIFSDWATTGDGLLTALQLLYVMKETGKKLSELAAEVQIYPQKLVNIPVADKIAIQQDPAVIAKIAEVEMKMAGDGRVLVRASGTESLLRVMAEAPTVEQVDEYVEEIAAVVRARANG</sequence>
<reference evidence="13 14" key="1">
    <citation type="submission" date="2016-06" db="EMBL/GenBank/DDBJ databases">
        <authorList>
            <person name="Kim H.J."/>
        </authorList>
    </citation>
    <scope>NUCLEOTIDE SEQUENCE [LARGE SCALE GENOMIC DNA]</scope>
    <source>
        <strain evidence="13 14">KFRI01</strain>
    </source>
</reference>
<evidence type="ECO:0000259" key="11">
    <source>
        <dbReference type="Pfam" id="PF02879"/>
    </source>
</evidence>
<dbReference type="CDD" id="cd05802">
    <property type="entry name" value="GlmM"/>
    <property type="match status" value="1"/>
</dbReference>
<dbReference type="Pfam" id="PF02880">
    <property type="entry name" value="PGM_PMM_III"/>
    <property type="match status" value="1"/>
</dbReference>
<accession>A0ABM6HSG5</accession>
<feature type="binding site" evidence="6">
    <location>
        <position position="247"/>
    </location>
    <ligand>
        <name>Mg(2+)</name>
        <dbReference type="ChEBI" id="CHEBI:18420"/>
    </ligand>
</feature>
<dbReference type="PANTHER" id="PTHR42946:SF1">
    <property type="entry name" value="PHOSPHOGLUCOMUTASE (ALPHA-D-GLUCOSE-1,6-BISPHOSPHATE-DEPENDENT)"/>
    <property type="match status" value="1"/>
</dbReference>
<evidence type="ECO:0000256" key="7">
    <source>
        <dbReference type="RuleBase" id="RU004326"/>
    </source>
</evidence>
<comment type="similarity">
    <text evidence="1 6 7">Belongs to the phosphohexose mutase family.</text>
</comment>
<proteinExistence type="inferred from homology"/>
<dbReference type="Pfam" id="PF00408">
    <property type="entry name" value="PGM_PMM_IV"/>
    <property type="match status" value="1"/>
</dbReference>
<dbReference type="InterPro" id="IPR006352">
    <property type="entry name" value="GlmM_bact"/>
</dbReference>
<evidence type="ECO:0000259" key="9">
    <source>
        <dbReference type="Pfam" id="PF00408"/>
    </source>
</evidence>
<evidence type="ECO:0000259" key="12">
    <source>
        <dbReference type="Pfam" id="PF02880"/>
    </source>
</evidence>
<dbReference type="RefSeq" id="WP_010004104.1">
    <property type="nucleotide sequence ID" value="NZ_CP016329.1"/>
</dbReference>
<dbReference type="PANTHER" id="PTHR42946">
    <property type="entry name" value="PHOSPHOHEXOSE MUTASE"/>
    <property type="match status" value="1"/>
</dbReference>
<evidence type="ECO:0000259" key="10">
    <source>
        <dbReference type="Pfam" id="PF02878"/>
    </source>
</evidence>
<evidence type="ECO:0000256" key="8">
    <source>
        <dbReference type="RuleBase" id="RU004327"/>
    </source>
</evidence>
<evidence type="ECO:0000313" key="14">
    <source>
        <dbReference type="Proteomes" id="UP000188147"/>
    </source>
</evidence>
<dbReference type="InterPro" id="IPR005844">
    <property type="entry name" value="A-D-PHexomutase_a/b/a-I"/>
</dbReference>
<evidence type="ECO:0000256" key="2">
    <source>
        <dbReference type="ARBA" id="ARBA00022553"/>
    </source>
</evidence>
<dbReference type="InterPro" id="IPR005843">
    <property type="entry name" value="A-D-PHexomutase_C"/>
</dbReference>
<comment type="catalytic activity">
    <reaction evidence="6 8">
        <text>alpha-D-glucosamine 1-phosphate = D-glucosamine 6-phosphate</text>
        <dbReference type="Rhea" id="RHEA:23424"/>
        <dbReference type="ChEBI" id="CHEBI:58516"/>
        <dbReference type="ChEBI" id="CHEBI:58725"/>
        <dbReference type="EC" id="5.4.2.10"/>
    </reaction>
</comment>
<protein>
    <recommendedName>
        <fullName evidence="6 8">Phosphoglucosamine mutase</fullName>
        <ecNumber evidence="6 8">5.4.2.10</ecNumber>
    </recommendedName>
</protein>
<gene>
    <name evidence="6" type="primary">glmM</name>
    <name evidence="13" type="ORF">A9176_00400</name>
</gene>
<evidence type="ECO:0000256" key="5">
    <source>
        <dbReference type="ARBA" id="ARBA00023235"/>
    </source>
</evidence>
<dbReference type="Gene3D" id="3.40.120.10">
    <property type="entry name" value="Alpha-D-Glucose-1,6-Bisphosphate, subunit A, domain 3"/>
    <property type="match status" value="3"/>
</dbReference>
<dbReference type="SUPFAM" id="SSF55957">
    <property type="entry name" value="Phosphoglucomutase, C-terminal domain"/>
    <property type="match status" value="1"/>
</dbReference>
<dbReference type="PROSITE" id="PS00710">
    <property type="entry name" value="PGM_PMM"/>
    <property type="match status" value="1"/>
</dbReference>
<dbReference type="InterPro" id="IPR036900">
    <property type="entry name" value="A-D-PHexomutase_C_sf"/>
</dbReference>
<evidence type="ECO:0000256" key="1">
    <source>
        <dbReference type="ARBA" id="ARBA00010231"/>
    </source>
</evidence>
<dbReference type="Proteomes" id="UP000188147">
    <property type="component" value="Chromosome"/>
</dbReference>
<comment type="function">
    <text evidence="6 8">Catalyzes the conversion of glucosamine-6-phosphate to glucosamine-1-phosphate.</text>
</comment>
<evidence type="ECO:0000256" key="4">
    <source>
        <dbReference type="ARBA" id="ARBA00022842"/>
    </source>
</evidence>
<comment type="PTM">
    <text evidence="6">Activated by phosphorylation.</text>
</comment>
<dbReference type="NCBIfam" id="TIGR01455">
    <property type="entry name" value="glmM"/>
    <property type="match status" value="1"/>
</dbReference>
<dbReference type="EMBL" id="CP016329">
    <property type="protein sequence ID" value="AQN78951.1"/>
    <property type="molecule type" value="Genomic_DNA"/>
</dbReference>
<evidence type="ECO:0000256" key="3">
    <source>
        <dbReference type="ARBA" id="ARBA00022723"/>
    </source>
</evidence>
<keyword evidence="14" id="KW-1185">Reference proteome</keyword>
<dbReference type="InterPro" id="IPR005846">
    <property type="entry name" value="A-D-PHexomutase_a/b/a-III"/>
</dbReference>
<feature type="domain" description="Alpha-D-phosphohexomutase alpha/beta/alpha" evidence="11">
    <location>
        <begin position="166"/>
        <end position="260"/>
    </location>
</feature>
<keyword evidence="5 6" id="KW-0413">Isomerase</keyword>
<keyword evidence="4 6" id="KW-0460">Magnesium</keyword>